<sequence length="316" mass="34875">MDGLSFCTPHPKVCSAFLSLPIQTHGSANLWRHVLGFPAYNFSAHCPSIHLKQNREVTHLIGRYLRLPGSPLAVFWHSLSRKFTTMSGEKVTIKSENPKGDLPCIVFDELLAESDKGLVVIQEWWGMNKQIKEEAHDIGKMGNFVTIVPDLYRGKIATDHEEAGHLMSNLDWPGAVKDIRATILHLKSMGCKKVGVTGFCMGGALSLAAGALLQDVVDAIAPFYGIPDEKLCDVSTIKCPVQCHFGALDDLVGFSSPKDVEKLEEKFKAGNVDYEMNIYDEAAHAFTNSSGPNYHKDSCHLALQRLCTFMNKSLVE</sequence>
<evidence type="ECO:0000313" key="2">
    <source>
        <dbReference type="EnsemblMetazoa" id="G6556.22:cds"/>
    </source>
</evidence>
<proteinExistence type="predicted"/>
<dbReference type="InterPro" id="IPR029058">
    <property type="entry name" value="AB_hydrolase_fold"/>
</dbReference>
<dbReference type="EnsemblMetazoa" id="G6556.22">
    <property type="protein sequence ID" value="G6556.22:cds"/>
    <property type="gene ID" value="G6556"/>
</dbReference>
<dbReference type="InterPro" id="IPR051049">
    <property type="entry name" value="Dienelactone_hydrolase-like"/>
</dbReference>
<evidence type="ECO:0000259" key="1">
    <source>
        <dbReference type="Pfam" id="PF01738"/>
    </source>
</evidence>
<evidence type="ECO:0000313" key="3">
    <source>
        <dbReference type="Proteomes" id="UP000005408"/>
    </source>
</evidence>
<dbReference type="SUPFAM" id="SSF53474">
    <property type="entry name" value="alpha/beta-Hydrolases"/>
    <property type="match status" value="1"/>
</dbReference>
<dbReference type="PANTHER" id="PTHR46623:SF6">
    <property type="entry name" value="ALPHA_BETA-HYDROLASES SUPERFAMILY PROTEIN"/>
    <property type="match status" value="1"/>
</dbReference>
<name>A0A8W8NSM4_MAGGI</name>
<dbReference type="AlphaFoldDB" id="A0A8W8NSM4"/>
<accession>A0A8W8NSM4</accession>
<dbReference type="Pfam" id="PF01738">
    <property type="entry name" value="DLH"/>
    <property type="match status" value="1"/>
</dbReference>
<dbReference type="Gene3D" id="3.40.50.1820">
    <property type="entry name" value="alpha/beta hydrolase"/>
    <property type="match status" value="1"/>
</dbReference>
<keyword evidence="3" id="KW-1185">Reference proteome</keyword>
<dbReference type="Proteomes" id="UP000005408">
    <property type="component" value="Unassembled WGS sequence"/>
</dbReference>
<dbReference type="PANTHER" id="PTHR46623">
    <property type="entry name" value="CARBOXYMETHYLENEBUTENOLIDASE-RELATED"/>
    <property type="match status" value="1"/>
</dbReference>
<reference evidence="2" key="1">
    <citation type="submission" date="2022-08" db="UniProtKB">
        <authorList>
            <consortium name="EnsemblMetazoa"/>
        </authorList>
    </citation>
    <scope>IDENTIFICATION</scope>
    <source>
        <strain evidence="2">05x7-T-G4-1.051#20</strain>
    </source>
</reference>
<dbReference type="InterPro" id="IPR002925">
    <property type="entry name" value="Dienelactn_hydro"/>
</dbReference>
<organism evidence="2 3">
    <name type="scientific">Magallana gigas</name>
    <name type="common">Pacific oyster</name>
    <name type="synonym">Crassostrea gigas</name>
    <dbReference type="NCBI Taxonomy" id="29159"/>
    <lineage>
        <taxon>Eukaryota</taxon>
        <taxon>Metazoa</taxon>
        <taxon>Spiralia</taxon>
        <taxon>Lophotrochozoa</taxon>
        <taxon>Mollusca</taxon>
        <taxon>Bivalvia</taxon>
        <taxon>Autobranchia</taxon>
        <taxon>Pteriomorphia</taxon>
        <taxon>Ostreida</taxon>
        <taxon>Ostreoidea</taxon>
        <taxon>Ostreidae</taxon>
        <taxon>Magallana</taxon>
    </lineage>
</organism>
<dbReference type="GO" id="GO:0016787">
    <property type="term" value="F:hydrolase activity"/>
    <property type="evidence" value="ECO:0007669"/>
    <property type="project" value="InterPro"/>
</dbReference>
<protein>
    <recommendedName>
        <fullName evidence="1">Dienelactone hydrolase domain-containing protein</fullName>
    </recommendedName>
</protein>
<feature type="domain" description="Dienelactone hydrolase" evidence="1">
    <location>
        <begin position="115"/>
        <end position="312"/>
    </location>
</feature>